<proteinExistence type="predicted"/>
<evidence type="ECO:0000313" key="1">
    <source>
        <dbReference type="Proteomes" id="UP001732720"/>
    </source>
</evidence>
<protein>
    <submittedName>
        <fullName evidence="2">Fanconi-associated nuclease 1 isoform X1</fullName>
    </submittedName>
</protein>
<organism evidence="1 2">
    <name type="scientific">Castor canadensis</name>
    <name type="common">American beaver</name>
    <dbReference type="NCBI Taxonomy" id="51338"/>
    <lineage>
        <taxon>Eukaryota</taxon>
        <taxon>Metazoa</taxon>
        <taxon>Chordata</taxon>
        <taxon>Craniata</taxon>
        <taxon>Vertebrata</taxon>
        <taxon>Euteleostomi</taxon>
        <taxon>Mammalia</taxon>
        <taxon>Eutheria</taxon>
        <taxon>Euarchontoglires</taxon>
        <taxon>Glires</taxon>
        <taxon>Rodentia</taxon>
        <taxon>Castorimorpha</taxon>
        <taxon>Castoridae</taxon>
        <taxon>Castor</taxon>
    </lineage>
</organism>
<gene>
    <name evidence="2" type="primary">Fan1</name>
</gene>
<dbReference type="Proteomes" id="UP001732720">
    <property type="component" value="Chromosome 19"/>
</dbReference>
<reference evidence="2" key="1">
    <citation type="submission" date="2025-08" db="UniProtKB">
        <authorList>
            <consortium name="RefSeq"/>
        </authorList>
    </citation>
    <scope>IDENTIFICATION</scope>
</reference>
<keyword evidence="1" id="KW-1185">Reference proteome</keyword>
<dbReference type="RefSeq" id="XP_073918212.1">
    <property type="nucleotide sequence ID" value="XM_074062111.1"/>
</dbReference>
<evidence type="ECO:0000313" key="2">
    <source>
        <dbReference type="RefSeq" id="XP_073918212.1"/>
    </source>
</evidence>
<name>A0AC58LM29_CASCN</name>
<accession>A0AC58LM29</accession>
<sequence length="1019" mass="113094">MMSEEKSPKKKRPRRSLSTIKTAKTSPHSIISYFNSAPPAKLACPICSKMVPRYDLNQHLDEMCGDSGGIVQEHPAQVGLPNSHVSSANLTYVALGQVTSEKSPPKTNLTPDQSGSAKTNITQQTSPYFKSKDALMCKSQDELRNNNVKIISLGSLSSKLSRKYIKAKKSLDENEELASHCLQSSIATAFGSCSEIEDKGEILENSSQKENIFTCDSLEGENSLEHRVKVGKIMEDGSQKGTEECVKSAITSGFSDNAPMLFSPDLSLRNNLKSLEDSLVKQESVKETDEVAEKHEVGSCEEEMTVGSEVETQLSKSEVKSHSSTNDASKCSNVHEFPLEGDSGLMNKVTCDTPPEQGSSCDAPGKTTQTPPSHPYYLRSFLMVLKAVVESEDDMVLFDEQEKGIITSFYQLSASGQKLYVRLFQRKLTWIKMSKLEYEEIAPDLTPVVEELKHAGFLQTESELEDLSEVLELLSAPELKALAKTFHLANPSGQKQQLVDAFLKLARQRSVCTWGKNQPGIGAVILKRARDLAGRSLRVCKGPRAVFSRLLLLSSLTDSVEDEEAACGGQSQLSTVLLVNLGRVAFPAYTINRKTQIFQDREDLIRYAAAVHTLSDISTAMANGNWEEAKELSQCARRDWNKLKSHPSLRHHEGLPLFLRRFTVGWIYTRILSRSVEILERLHKYEEAVKELGNLLSQKIYCSDSRGRWWDRLALNLGQHLKRLEPAIRCINEGLADPEVRTGHRLSLYQRAVRLRESPSCKKYKHLFHQLPEIAVEDVKHVTITGRLCPQHGMGKSVFVVDTGDTATSTTVLCSVEELVLDYYRRSGFDQGIHGEGSTFSTLCGLLLWDIIFMDGIPDVFRNAYQASPLDLCTDSFFTSRGPALEARLQLIHSAPGESLRAWVAATWEAQEGRAASLVSWDCFTSLQQAQDLVSCLGGPILSGVCRRLATDFRHCRGGLPDLVVWNSQSHRVKLVEVKGPSDRLSHKQMIWLDELQKLGAEVEVCHVVAVGAKSKSLS</sequence>